<dbReference type="SMART" id="SM00858">
    <property type="entry name" value="SAF"/>
    <property type="match status" value="1"/>
</dbReference>
<dbReference type="Pfam" id="PF16976">
    <property type="entry name" value="RcpC"/>
    <property type="match status" value="1"/>
</dbReference>
<dbReference type="AlphaFoldDB" id="A0A291HQP1"/>
<accession>A0A291HQP1</accession>
<evidence type="ECO:0000313" key="2">
    <source>
        <dbReference type="EMBL" id="ATG74454.1"/>
    </source>
</evidence>
<dbReference type="EMBL" id="CP012621">
    <property type="protein sequence ID" value="ATG74454.1"/>
    <property type="molecule type" value="Genomic_DNA"/>
</dbReference>
<dbReference type="RefSeq" id="WP_096779490.1">
    <property type="nucleotide sequence ID" value="NZ_CP012621.1"/>
</dbReference>
<organism evidence="2 3">
    <name type="scientific">Zobellella denitrificans</name>
    <dbReference type="NCBI Taxonomy" id="347534"/>
    <lineage>
        <taxon>Bacteria</taxon>
        <taxon>Pseudomonadati</taxon>
        <taxon>Pseudomonadota</taxon>
        <taxon>Gammaproteobacteria</taxon>
        <taxon>Aeromonadales</taxon>
        <taxon>Aeromonadaceae</taxon>
        <taxon>Zobellella</taxon>
    </lineage>
</organism>
<evidence type="ECO:0000313" key="3">
    <source>
        <dbReference type="Proteomes" id="UP000217763"/>
    </source>
</evidence>
<evidence type="ECO:0000259" key="1">
    <source>
        <dbReference type="SMART" id="SM00858"/>
    </source>
</evidence>
<dbReference type="InterPro" id="IPR017592">
    <property type="entry name" value="Pilus_assmbl_Flp-typ_CpaB"/>
</dbReference>
<dbReference type="InterPro" id="IPR031571">
    <property type="entry name" value="RcpC_dom"/>
</dbReference>
<feature type="domain" description="SAF" evidence="1">
    <location>
        <begin position="47"/>
        <end position="107"/>
    </location>
</feature>
<name>A0A291HQP1_9GAMM</name>
<dbReference type="KEGG" id="zdf:AN401_11810"/>
<proteinExistence type="predicted"/>
<gene>
    <name evidence="2" type="ORF">AN401_11810</name>
</gene>
<dbReference type="Proteomes" id="UP000217763">
    <property type="component" value="Chromosome"/>
</dbReference>
<dbReference type="InterPro" id="IPR013974">
    <property type="entry name" value="SAF"/>
</dbReference>
<dbReference type="NCBIfam" id="TIGR03177">
    <property type="entry name" value="pilus_cpaB"/>
    <property type="match status" value="1"/>
</dbReference>
<reference evidence="3" key="1">
    <citation type="submission" date="2015-09" db="EMBL/GenBank/DDBJ databases">
        <authorList>
            <person name="Shao Z."/>
            <person name="Wang L."/>
        </authorList>
    </citation>
    <scope>NUCLEOTIDE SEQUENCE [LARGE SCALE GENOMIC DNA]</scope>
    <source>
        <strain evidence="3">F13-1</strain>
    </source>
</reference>
<keyword evidence="3" id="KW-1185">Reference proteome</keyword>
<sequence length="281" mass="29843">MKGKGLYLLAFALLGLALLLGAYSLRQGQVPPEPEKVAALPPPPEQHRVWVFREPVEAGAVLTAAMLEQQGRPGPAPGMPVEPRGLLGRVLLEPVMAGVDLDESLLVAPRPLLDALPAGYRALALKVDEVTAVGGHLNTGDRVDVIYYLKANRESGQESTARRLLADVAVLAYGAELIGQAQDKPEQRQERARSVVLAVPEQQVAALLLAESTGSLRLAVLGRREEVQPSKAAVPVSLKALAGVERTPSPAAPAPRLAKQAPGQRVEVFYGEQKAVVTTAR</sequence>
<protein>
    <recommendedName>
        <fullName evidence="1">SAF domain-containing protein</fullName>
    </recommendedName>
</protein>